<proteinExistence type="predicted"/>
<name>A0A370HJ20_9HYPH</name>
<evidence type="ECO:0000256" key="3">
    <source>
        <dbReference type="ARBA" id="ARBA00022691"/>
    </source>
</evidence>
<evidence type="ECO:0000259" key="4">
    <source>
        <dbReference type="Pfam" id="PF22528"/>
    </source>
</evidence>
<protein>
    <submittedName>
        <fullName evidence="5">Protein arginine N-methyltransferase 1</fullName>
    </submittedName>
</protein>
<evidence type="ECO:0000256" key="1">
    <source>
        <dbReference type="ARBA" id="ARBA00022603"/>
    </source>
</evidence>
<dbReference type="InterPro" id="IPR029063">
    <property type="entry name" value="SAM-dependent_MTases_sf"/>
</dbReference>
<evidence type="ECO:0000256" key="2">
    <source>
        <dbReference type="ARBA" id="ARBA00022679"/>
    </source>
</evidence>
<dbReference type="Pfam" id="PF06325">
    <property type="entry name" value="PrmA"/>
    <property type="match status" value="1"/>
</dbReference>
<gene>
    <name evidence="5" type="ORF">DES45_106269</name>
</gene>
<dbReference type="GO" id="GO:0042054">
    <property type="term" value="F:histone methyltransferase activity"/>
    <property type="evidence" value="ECO:0007669"/>
    <property type="project" value="TreeGrafter"/>
</dbReference>
<sequence>MERIAVATLGFVHRFLRRIWHFAKKDERLQSIAYRIRNSRAFSDISQHERMLADHVRVETYHKAICRHVHEGDTVVDLGTGTGILAFFAGQQKAKQVYAIDHSSIIELAKTLGAANRLGNVSFLRMHSSQFAPPEKVNVIIHEQIGDALLNEDMVRNICELRDKVLAPDGIILPGRFELFVEPARLKETLRVPYLWENDIHGIRYEAAEDWVRANVESVPQSRRITPEDVAEFLCEPESVLSLDLLTAKPDGVPRQLTFRKVATKSGFMDGYCLYFDALFDSEVSLSTSPFAERTHWNCQIFRTERLFVREGDTFDVVFDIPNVRDVTTWRINHKLAARQDDSAGQAPVPLLAGVR</sequence>
<dbReference type="Gene3D" id="2.70.160.11">
    <property type="entry name" value="Hnrnp arginine n-methyltransferase1"/>
    <property type="match status" value="1"/>
</dbReference>
<dbReference type="GO" id="GO:0016274">
    <property type="term" value="F:protein-arginine N-methyltransferase activity"/>
    <property type="evidence" value="ECO:0007669"/>
    <property type="project" value="InterPro"/>
</dbReference>
<dbReference type="SUPFAM" id="SSF53335">
    <property type="entry name" value="S-adenosyl-L-methionine-dependent methyltransferases"/>
    <property type="match status" value="1"/>
</dbReference>
<dbReference type="AlphaFoldDB" id="A0A370HJ20"/>
<evidence type="ECO:0000313" key="6">
    <source>
        <dbReference type="Proteomes" id="UP000254925"/>
    </source>
</evidence>
<keyword evidence="3" id="KW-0949">S-adenosyl-L-methionine</keyword>
<comment type="caution">
    <text evidence="5">The sequence shown here is derived from an EMBL/GenBank/DDBJ whole genome shotgun (WGS) entry which is preliminary data.</text>
</comment>
<organism evidence="5 6">
    <name type="scientific">Microvirga subterranea</name>
    <dbReference type="NCBI Taxonomy" id="186651"/>
    <lineage>
        <taxon>Bacteria</taxon>
        <taxon>Pseudomonadati</taxon>
        <taxon>Pseudomonadota</taxon>
        <taxon>Alphaproteobacteria</taxon>
        <taxon>Hyphomicrobiales</taxon>
        <taxon>Methylobacteriaceae</taxon>
        <taxon>Microvirga</taxon>
    </lineage>
</organism>
<keyword evidence="1 5" id="KW-0489">Methyltransferase</keyword>
<evidence type="ECO:0000313" key="5">
    <source>
        <dbReference type="EMBL" id="RDI57955.1"/>
    </source>
</evidence>
<dbReference type="PANTHER" id="PTHR11006:SF4">
    <property type="entry name" value="PROTEIN ARGININE N-METHYLTRANSFERASE 7"/>
    <property type="match status" value="1"/>
</dbReference>
<accession>A0A370HJ20</accession>
<dbReference type="InterPro" id="IPR025799">
    <property type="entry name" value="Arg_MeTrfase"/>
</dbReference>
<dbReference type="EMBL" id="QQBB01000006">
    <property type="protein sequence ID" value="RDI57955.1"/>
    <property type="molecule type" value="Genomic_DNA"/>
</dbReference>
<dbReference type="Proteomes" id="UP000254925">
    <property type="component" value="Unassembled WGS sequence"/>
</dbReference>
<reference evidence="5 6" key="1">
    <citation type="submission" date="2018-07" db="EMBL/GenBank/DDBJ databases">
        <title>Genomic Encyclopedia of Type Strains, Phase IV (KMG-IV): sequencing the most valuable type-strain genomes for metagenomic binning, comparative biology and taxonomic classification.</title>
        <authorList>
            <person name="Goeker M."/>
        </authorList>
    </citation>
    <scope>NUCLEOTIDE SEQUENCE [LARGE SCALE GENOMIC DNA]</scope>
    <source>
        <strain evidence="5 6">DSM 14364</strain>
    </source>
</reference>
<dbReference type="PANTHER" id="PTHR11006">
    <property type="entry name" value="PROTEIN ARGININE N-METHYLTRANSFERASE"/>
    <property type="match status" value="1"/>
</dbReference>
<dbReference type="CDD" id="cd02440">
    <property type="entry name" value="AdoMet_MTases"/>
    <property type="match status" value="1"/>
</dbReference>
<dbReference type="Gene3D" id="3.40.50.150">
    <property type="entry name" value="Vaccinia Virus protein VP39"/>
    <property type="match status" value="1"/>
</dbReference>
<feature type="domain" description="Protein arginine N-methyltransferase" evidence="4">
    <location>
        <begin position="201"/>
        <end position="317"/>
    </location>
</feature>
<dbReference type="InterPro" id="IPR055135">
    <property type="entry name" value="PRMT_dom"/>
</dbReference>
<dbReference type="Pfam" id="PF22528">
    <property type="entry name" value="PRMT_C"/>
    <property type="match status" value="1"/>
</dbReference>
<keyword evidence="6" id="KW-1185">Reference proteome</keyword>
<keyword evidence="2 5" id="KW-0808">Transferase</keyword>
<dbReference type="GO" id="GO:0032259">
    <property type="term" value="P:methylation"/>
    <property type="evidence" value="ECO:0007669"/>
    <property type="project" value="UniProtKB-KW"/>
</dbReference>